<evidence type="ECO:0000313" key="6">
    <source>
        <dbReference type="EMBL" id="KAA6186926.1"/>
    </source>
</evidence>
<dbReference type="OrthoDB" id="7054239at2"/>
<dbReference type="PANTHER" id="PTHR35333">
    <property type="entry name" value="BETA-LACTAMASE"/>
    <property type="match status" value="1"/>
</dbReference>
<dbReference type="RefSeq" id="WP_150090385.1">
    <property type="nucleotide sequence ID" value="NZ_JBFUOH010000120.1"/>
</dbReference>
<dbReference type="GO" id="GO:0046677">
    <property type="term" value="P:response to antibiotic"/>
    <property type="evidence" value="ECO:0007669"/>
    <property type="project" value="InterPro"/>
</dbReference>
<dbReference type="InterPro" id="IPR045155">
    <property type="entry name" value="Beta-lactam_cat"/>
</dbReference>
<protein>
    <recommendedName>
        <fullName evidence="3">beta-lactamase</fullName>
        <ecNumber evidence="3">3.5.2.6</ecNumber>
    </recommendedName>
    <alternativeName>
        <fullName evidence="4">Penicillinase</fullName>
    </alternativeName>
</protein>
<evidence type="ECO:0000256" key="2">
    <source>
        <dbReference type="ARBA" id="ARBA00009009"/>
    </source>
</evidence>
<dbReference type="AlphaFoldDB" id="A0A5M8FRM9"/>
<evidence type="ECO:0000256" key="4">
    <source>
        <dbReference type="ARBA" id="ARBA00030171"/>
    </source>
</evidence>
<evidence type="ECO:0000256" key="3">
    <source>
        <dbReference type="ARBA" id="ARBA00012865"/>
    </source>
</evidence>
<accession>A0A5M8FRM9</accession>
<organism evidence="6 7">
    <name type="scientific">Thiohalocapsa marina</name>
    <dbReference type="NCBI Taxonomy" id="424902"/>
    <lineage>
        <taxon>Bacteria</taxon>
        <taxon>Pseudomonadati</taxon>
        <taxon>Pseudomonadota</taxon>
        <taxon>Gammaproteobacteria</taxon>
        <taxon>Chromatiales</taxon>
        <taxon>Chromatiaceae</taxon>
        <taxon>Thiohalocapsa</taxon>
    </lineage>
</organism>
<dbReference type="EMBL" id="VWXX01000003">
    <property type="protein sequence ID" value="KAA6186926.1"/>
    <property type="molecule type" value="Genomic_DNA"/>
</dbReference>
<dbReference type="GO" id="GO:0030655">
    <property type="term" value="P:beta-lactam antibiotic catabolic process"/>
    <property type="evidence" value="ECO:0007669"/>
    <property type="project" value="InterPro"/>
</dbReference>
<proteinExistence type="inferred from homology"/>
<comment type="caution">
    <text evidence="6">The sequence shown here is derived from an EMBL/GenBank/DDBJ whole genome shotgun (WGS) entry which is preliminary data.</text>
</comment>
<dbReference type="InterPro" id="IPR006311">
    <property type="entry name" value="TAT_signal"/>
</dbReference>
<comment type="similarity">
    <text evidence="2">Belongs to the class-A beta-lactamase family.</text>
</comment>
<dbReference type="EC" id="3.5.2.6" evidence="3"/>
<reference evidence="6 7" key="1">
    <citation type="submission" date="2019-09" db="EMBL/GenBank/DDBJ databases">
        <title>Whole-genome sequence of the purple sulfur bacterium Thiohalocapsa marina DSM 19078.</title>
        <authorList>
            <person name="Kyndt J.A."/>
            <person name="Meyer T.E."/>
        </authorList>
    </citation>
    <scope>NUCLEOTIDE SEQUENCE [LARGE SCALE GENOMIC DNA]</scope>
    <source>
        <strain evidence="6 7">DSM 19078</strain>
    </source>
</reference>
<comment type="catalytic activity">
    <reaction evidence="1">
        <text>a beta-lactam + H2O = a substituted beta-amino acid</text>
        <dbReference type="Rhea" id="RHEA:20401"/>
        <dbReference type="ChEBI" id="CHEBI:15377"/>
        <dbReference type="ChEBI" id="CHEBI:35627"/>
        <dbReference type="ChEBI" id="CHEBI:140347"/>
        <dbReference type="EC" id="3.5.2.6"/>
    </reaction>
</comment>
<gene>
    <name evidence="6" type="ORF">F2Q65_03285</name>
</gene>
<evidence type="ECO:0000259" key="5">
    <source>
        <dbReference type="Pfam" id="PF13354"/>
    </source>
</evidence>
<sequence length="316" mass="35658">MNALHSSIDSREPGHAPILHSRRDFLLTTALATGGLLLGAPGLADAGQTSSLERQVESLVKRMRAQGRIRADEKTSWSVYDFTSGDKLVSINEEIPRQAASMIKPFVAQAFFYTAKAKGSRLRYTSSIRDTMERMIRRSSNSATNEIMQIVSRYNGNTGPRATEAVLKRYAGGIFVQTSIVEYIPSNGRTYRNKASARDYSRFLYAVWNKRTPYAREMLELMALPNNDRITRGVNNIPSHVKVYDKTGSTARLCGNMGVIECKDRRGRPRPYTFIGIIEKGKRTGAYSTWITERSDSIREVSGLVYRYMRDHHRLA</sequence>
<evidence type="ECO:0000256" key="1">
    <source>
        <dbReference type="ARBA" id="ARBA00001526"/>
    </source>
</evidence>
<keyword evidence="6" id="KW-0378">Hydrolase</keyword>
<dbReference type="Gene3D" id="3.40.710.10">
    <property type="entry name" value="DD-peptidase/beta-lactamase superfamily"/>
    <property type="match status" value="1"/>
</dbReference>
<name>A0A5M8FRM9_9GAMM</name>
<dbReference type="Pfam" id="PF13354">
    <property type="entry name" value="Beta-lactamase2"/>
    <property type="match status" value="1"/>
</dbReference>
<dbReference type="GO" id="GO:0008800">
    <property type="term" value="F:beta-lactamase activity"/>
    <property type="evidence" value="ECO:0007669"/>
    <property type="project" value="UniProtKB-EC"/>
</dbReference>
<dbReference type="InterPro" id="IPR000871">
    <property type="entry name" value="Beta-lactam_class-A"/>
</dbReference>
<dbReference type="PANTHER" id="PTHR35333:SF3">
    <property type="entry name" value="BETA-LACTAMASE-TYPE TRANSPEPTIDASE FOLD CONTAINING PROTEIN"/>
    <property type="match status" value="1"/>
</dbReference>
<evidence type="ECO:0000313" key="7">
    <source>
        <dbReference type="Proteomes" id="UP000322981"/>
    </source>
</evidence>
<feature type="domain" description="Beta-lactamase class A catalytic" evidence="5">
    <location>
        <begin position="127"/>
        <end position="264"/>
    </location>
</feature>
<dbReference type="InterPro" id="IPR012338">
    <property type="entry name" value="Beta-lactam/transpept-like"/>
</dbReference>
<dbReference type="SUPFAM" id="SSF56601">
    <property type="entry name" value="beta-lactamase/transpeptidase-like"/>
    <property type="match status" value="1"/>
</dbReference>
<dbReference type="PROSITE" id="PS51318">
    <property type="entry name" value="TAT"/>
    <property type="match status" value="1"/>
</dbReference>
<dbReference type="Proteomes" id="UP000322981">
    <property type="component" value="Unassembled WGS sequence"/>
</dbReference>
<keyword evidence="7" id="KW-1185">Reference proteome</keyword>